<comment type="caution">
    <text evidence="2">The sequence shown here is derived from an EMBL/GenBank/DDBJ whole genome shotgun (WGS) entry which is preliminary data.</text>
</comment>
<evidence type="ECO:0000313" key="2">
    <source>
        <dbReference type="EMBL" id="PKB96151.1"/>
    </source>
</evidence>
<dbReference type="VEuPathDB" id="FungiDB:FUN_022775"/>
<dbReference type="VEuPathDB" id="FungiDB:RhiirA1_390801"/>
<name>A0A2N0NNJ5_9GLOM</name>
<protein>
    <submittedName>
        <fullName evidence="2">Uncharacterized protein</fullName>
    </submittedName>
</protein>
<reference evidence="2 3" key="2">
    <citation type="submission" date="2017-09" db="EMBL/GenBank/DDBJ databases">
        <title>Extensive intraspecific genome diversity in a model arbuscular mycorrhizal fungus.</title>
        <authorList>
            <person name="Chen E.C."/>
            <person name="Morin E."/>
            <person name="Beaudet D."/>
            <person name="Noel J."/>
            <person name="Ndikumana S."/>
            <person name="Charron P."/>
            <person name="St-Onge C."/>
            <person name="Giorgi J."/>
            <person name="Grigoriev I.V."/>
            <person name="Roux C."/>
            <person name="Martin F.M."/>
            <person name="Corradi N."/>
        </authorList>
    </citation>
    <scope>NUCLEOTIDE SEQUENCE [LARGE SCALE GENOMIC DNA]</scope>
    <source>
        <strain evidence="2 3">A5</strain>
    </source>
</reference>
<feature type="region of interest" description="Disordered" evidence="1">
    <location>
        <begin position="235"/>
        <end position="287"/>
    </location>
</feature>
<evidence type="ECO:0000256" key="1">
    <source>
        <dbReference type="SAM" id="MobiDB-lite"/>
    </source>
</evidence>
<dbReference type="AlphaFoldDB" id="A0A2N0NNJ5"/>
<gene>
    <name evidence="2" type="ORF">RhiirA5_385533</name>
</gene>
<proteinExistence type="predicted"/>
<dbReference type="Proteomes" id="UP000232722">
    <property type="component" value="Unassembled WGS sequence"/>
</dbReference>
<feature type="compositionally biased region" description="Polar residues" evidence="1">
    <location>
        <begin position="270"/>
        <end position="287"/>
    </location>
</feature>
<sequence>MKYAYIYVDKNNFPDNINGGVSTPFNGSSIYIYPNTISPKTCNICGAHTHEINNCDDTNFTLDKNNRKIFNKRIIKRNDEKITIDDKYKKSYNHVITLNANKTRPNDHNSQQPTTRTSYSKQQYQPPQIPNYFNQDKINNNLTNNQQINSSYSQTNLNLDYNTLLEKVKSLENQVQTLTYKISQLESKPKQLETQFSNIENQVNNMETNMNIINKRQDKYDEIIQKLTKNISKLSDSVHNKEKSIKQSKCSSPYEKTSYEQSKKKHYTRSSKSPCTSANKSDSFAQTEDDTIMQQELESLMDNAVHDSVIEPDSDYTPNDNITSSTSYGYNIFNFRSNK</sequence>
<dbReference type="SUPFAM" id="SSF57997">
    <property type="entry name" value="Tropomyosin"/>
    <property type="match status" value="1"/>
</dbReference>
<accession>A0A2N0NNJ5</accession>
<reference evidence="2 3" key="1">
    <citation type="submission" date="2016-04" db="EMBL/GenBank/DDBJ databases">
        <title>Genome analyses suggest a sexual origin of heterokaryosis in a supposedly ancient asexual fungus.</title>
        <authorList>
            <person name="Ropars J."/>
            <person name="Sedzielewska K."/>
            <person name="Noel J."/>
            <person name="Charron P."/>
            <person name="Farinelli L."/>
            <person name="Marton T."/>
            <person name="Kruger M."/>
            <person name="Pelin A."/>
            <person name="Brachmann A."/>
            <person name="Corradi N."/>
        </authorList>
    </citation>
    <scope>NUCLEOTIDE SEQUENCE [LARGE SCALE GENOMIC DNA]</scope>
    <source>
        <strain evidence="2 3">A5</strain>
    </source>
</reference>
<evidence type="ECO:0000313" key="3">
    <source>
        <dbReference type="Proteomes" id="UP000232722"/>
    </source>
</evidence>
<feature type="region of interest" description="Disordered" evidence="1">
    <location>
        <begin position="100"/>
        <end position="128"/>
    </location>
</feature>
<dbReference type="EMBL" id="LLXJ01004115">
    <property type="protein sequence ID" value="PKB96151.1"/>
    <property type="molecule type" value="Genomic_DNA"/>
</dbReference>
<organism evidence="2 3">
    <name type="scientific">Rhizophagus irregularis</name>
    <dbReference type="NCBI Taxonomy" id="588596"/>
    <lineage>
        <taxon>Eukaryota</taxon>
        <taxon>Fungi</taxon>
        <taxon>Fungi incertae sedis</taxon>
        <taxon>Mucoromycota</taxon>
        <taxon>Glomeromycotina</taxon>
        <taxon>Glomeromycetes</taxon>
        <taxon>Glomerales</taxon>
        <taxon>Glomeraceae</taxon>
        <taxon>Rhizophagus</taxon>
    </lineage>
</organism>
<feature type="compositionally biased region" description="Polar residues" evidence="1">
    <location>
        <begin position="100"/>
        <end position="126"/>
    </location>
</feature>
<feature type="compositionally biased region" description="Basic and acidic residues" evidence="1">
    <location>
        <begin position="236"/>
        <end position="245"/>
    </location>
</feature>
<dbReference type="Gene3D" id="1.20.5.170">
    <property type="match status" value="1"/>
</dbReference>